<evidence type="ECO:0000313" key="2">
    <source>
        <dbReference type="Proteomes" id="UP000198287"/>
    </source>
</evidence>
<keyword evidence="2" id="KW-1185">Reference proteome</keyword>
<dbReference type="AlphaFoldDB" id="A0A226CY50"/>
<proteinExistence type="predicted"/>
<accession>A0A226CY50</accession>
<gene>
    <name evidence="1" type="ORF">Fcan01_27753</name>
</gene>
<reference evidence="1 2" key="1">
    <citation type="submission" date="2015-12" db="EMBL/GenBank/DDBJ databases">
        <title>The genome of Folsomia candida.</title>
        <authorList>
            <person name="Faddeeva A."/>
            <person name="Derks M.F."/>
            <person name="Anvar Y."/>
            <person name="Smit S."/>
            <person name="Van Straalen N."/>
            <person name="Roelofs D."/>
        </authorList>
    </citation>
    <scope>NUCLEOTIDE SEQUENCE [LARGE SCALE GENOMIC DNA]</scope>
    <source>
        <strain evidence="1 2">VU population</strain>
        <tissue evidence="1">Whole body</tissue>
    </source>
</reference>
<name>A0A226CY50_FOLCA</name>
<comment type="caution">
    <text evidence="1">The sequence shown here is derived from an EMBL/GenBank/DDBJ whole genome shotgun (WGS) entry which is preliminary data.</text>
</comment>
<evidence type="ECO:0000313" key="1">
    <source>
        <dbReference type="EMBL" id="OXA37458.1"/>
    </source>
</evidence>
<dbReference type="EMBL" id="LNIX01000056">
    <property type="protein sequence ID" value="OXA37458.1"/>
    <property type="molecule type" value="Genomic_DNA"/>
</dbReference>
<protein>
    <submittedName>
        <fullName evidence="1">Uncharacterized protein</fullName>
    </submittedName>
</protein>
<sequence length="229" mass="25791">MPKKLPPEVDPLINQFSKDGLSCRQISDKLRGSGYNCRSTEPKKHQPPKVVTSAIIRKIDLQTYKETHRANDRWENNSGSLTPLLKAVRKSSGKETVRIMCYFGLTLFNLQDCKGYSKIYYKKPGKFDPEFVFQKIEKFCNKFMVVGALGGRGTLPLIQVPTKLYPGQTDNFVRHDAASSFTSRLTTKSAADLKQILGIAIIPKSEIPVKSPRTSPMDFFAFGLLKQKL</sequence>
<dbReference type="Proteomes" id="UP000198287">
    <property type="component" value="Unassembled WGS sequence"/>
</dbReference>
<organism evidence="1 2">
    <name type="scientific">Folsomia candida</name>
    <name type="common">Springtail</name>
    <dbReference type="NCBI Taxonomy" id="158441"/>
    <lineage>
        <taxon>Eukaryota</taxon>
        <taxon>Metazoa</taxon>
        <taxon>Ecdysozoa</taxon>
        <taxon>Arthropoda</taxon>
        <taxon>Hexapoda</taxon>
        <taxon>Collembola</taxon>
        <taxon>Entomobryomorpha</taxon>
        <taxon>Isotomoidea</taxon>
        <taxon>Isotomidae</taxon>
        <taxon>Proisotominae</taxon>
        <taxon>Folsomia</taxon>
    </lineage>
</organism>